<reference evidence="2" key="2">
    <citation type="submission" date="2022-01" db="EMBL/GenBank/DDBJ databases">
        <authorList>
            <person name="Yamashiro T."/>
            <person name="Shiraishi A."/>
            <person name="Satake H."/>
            <person name="Nakayama K."/>
        </authorList>
    </citation>
    <scope>NUCLEOTIDE SEQUENCE</scope>
</reference>
<organism evidence="2 3">
    <name type="scientific">Tanacetum coccineum</name>
    <dbReference type="NCBI Taxonomy" id="301880"/>
    <lineage>
        <taxon>Eukaryota</taxon>
        <taxon>Viridiplantae</taxon>
        <taxon>Streptophyta</taxon>
        <taxon>Embryophyta</taxon>
        <taxon>Tracheophyta</taxon>
        <taxon>Spermatophyta</taxon>
        <taxon>Magnoliopsida</taxon>
        <taxon>eudicotyledons</taxon>
        <taxon>Gunneridae</taxon>
        <taxon>Pentapetalae</taxon>
        <taxon>asterids</taxon>
        <taxon>campanulids</taxon>
        <taxon>Asterales</taxon>
        <taxon>Asteraceae</taxon>
        <taxon>Asteroideae</taxon>
        <taxon>Anthemideae</taxon>
        <taxon>Anthemidinae</taxon>
        <taxon>Tanacetum</taxon>
    </lineage>
</organism>
<keyword evidence="1" id="KW-0812">Transmembrane</keyword>
<keyword evidence="3" id="KW-1185">Reference proteome</keyword>
<comment type="caution">
    <text evidence="2">The sequence shown here is derived from an EMBL/GenBank/DDBJ whole genome shotgun (WGS) entry which is preliminary data.</text>
</comment>
<keyword evidence="1" id="KW-1133">Transmembrane helix</keyword>
<protein>
    <submittedName>
        <fullName evidence="2">Uncharacterized protein</fullName>
    </submittedName>
</protein>
<proteinExistence type="predicted"/>
<feature type="transmembrane region" description="Helical" evidence="1">
    <location>
        <begin position="80"/>
        <end position="102"/>
    </location>
</feature>
<dbReference type="EMBL" id="BQNB010012393">
    <property type="protein sequence ID" value="GJT03036.1"/>
    <property type="molecule type" value="Genomic_DNA"/>
</dbReference>
<gene>
    <name evidence="2" type="ORF">Tco_0824205</name>
</gene>
<name>A0ABQ5AK35_9ASTR</name>
<dbReference type="Proteomes" id="UP001151760">
    <property type="component" value="Unassembled WGS sequence"/>
</dbReference>
<reference evidence="2" key="1">
    <citation type="journal article" date="2022" name="Int. J. Mol. Sci.">
        <title>Draft Genome of Tanacetum Coccineum: Genomic Comparison of Closely Related Tanacetum-Family Plants.</title>
        <authorList>
            <person name="Yamashiro T."/>
            <person name="Shiraishi A."/>
            <person name="Nakayama K."/>
            <person name="Satake H."/>
        </authorList>
    </citation>
    <scope>NUCLEOTIDE SEQUENCE</scope>
</reference>
<keyword evidence="1" id="KW-0472">Membrane</keyword>
<evidence type="ECO:0000313" key="3">
    <source>
        <dbReference type="Proteomes" id="UP001151760"/>
    </source>
</evidence>
<evidence type="ECO:0000313" key="2">
    <source>
        <dbReference type="EMBL" id="GJT03036.1"/>
    </source>
</evidence>
<accession>A0ABQ5AK35</accession>
<evidence type="ECO:0000256" key="1">
    <source>
        <dbReference type="SAM" id="Phobius"/>
    </source>
</evidence>
<sequence>MSIYGRNPWGGPLEIYTTTTTTTTDSINTDNDFDRSRDFDKAALSSRGLDETQQSWLLGPNEKKKKKYVDIGCLFVSRKIFVWCVGMLFAVGFLVGFAVLIVKTVPSHHKRENVVDEYTIALHKALVRVSLDIHLGADEGSEMITRVLRLSRIFE</sequence>